<evidence type="ECO:0000256" key="4">
    <source>
        <dbReference type="ARBA" id="ARBA00022827"/>
    </source>
</evidence>
<dbReference type="InterPro" id="IPR012132">
    <property type="entry name" value="GMC_OxRdtase"/>
</dbReference>
<organism evidence="8 9">
    <name type="scientific">Albidovulum sediminicola</name>
    <dbReference type="NCBI Taxonomy" id="2984331"/>
    <lineage>
        <taxon>Bacteria</taxon>
        <taxon>Pseudomonadati</taxon>
        <taxon>Pseudomonadota</taxon>
        <taxon>Alphaproteobacteria</taxon>
        <taxon>Rhodobacterales</taxon>
        <taxon>Paracoccaceae</taxon>
        <taxon>Albidovulum</taxon>
    </lineage>
</organism>
<gene>
    <name evidence="8" type="ORF">OE647_16885</name>
</gene>
<dbReference type="Gene3D" id="3.30.560.10">
    <property type="entry name" value="Glucose Oxidase, domain 3"/>
    <property type="match status" value="1"/>
</dbReference>
<proteinExistence type="inferred from homology"/>
<comment type="similarity">
    <text evidence="2 5">Belongs to the GMC oxidoreductase family.</text>
</comment>
<sequence>MKDDFDFIVIGAGSAGCVLANRLSESGDANVALIEAGGAPDPVLSRIPGAATRQLGTNADWRFRTVPQKHLYDRAIDYPRGRVLGGTSVLNFMIYARGNAGDYNGWAQQGNTGWGYDDVLPYFMRAEANADFDDGYHGQDGPLSVERHRHAHPVCEVLFEAAAQCGIPFNPDVNGARQHGSGYMQATTRGGQRCDTATAYLDPVRDRANLTVFSNALVTRIAVDAGRAVAVEILEGGRSLRRLTATAEIVLSAGAIGSPHLLMLSGIGPADQLRNHGIAVVLDHPDVGQHLEDHYAQTGVSRRLSDPDAIYGPVTEGFAEAIAEFQETGGGPLATKHLDSVVFHSADPGAEYPQFQSFFTPSLAEFYRTAGRIDRSAVHLGGYVCRPRSRGSVSLASANPLDAPLIDPNYLSDPEDLRLMIAHSRKNAEILNAPAFDAICDGPATQTDMTDAELEHLIRETAGTFWHPTSTCRIGQEGRAVVGPDLRVHGLEGLSVCDASVMPTMVSGNTNAPVIMIAEKGSDLIRARHAAL</sequence>
<dbReference type="PANTHER" id="PTHR11552">
    <property type="entry name" value="GLUCOSE-METHANOL-CHOLINE GMC OXIDOREDUCTASE"/>
    <property type="match status" value="1"/>
</dbReference>
<feature type="domain" description="Glucose-methanol-choline oxidoreductase N-terminal" evidence="6">
    <location>
        <begin position="81"/>
        <end position="104"/>
    </location>
</feature>
<dbReference type="SUPFAM" id="SSF54373">
    <property type="entry name" value="FAD-linked reductases, C-terminal domain"/>
    <property type="match status" value="1"/>
</dbReference>
<evidence type="ECO:0000313" key="9">
    <source>
        <dbReference type="Proteomes" id="UP001652503"/>
    </source>
</evidence>
<evidence type="ECO:0000313" key="8">
    <source>
        <dbReference type="EMBL" id="MCV2866394.1"/>
    </source>
</evidence>
<dbReference type="Gene3D" id="3.50.50.60">
    <property type="entry name" value="FAD/NAD(P)-binding domain"/>
    <property type="match status" value="1"/>
</dbReference>
<dbReference type="InterPro" id="IPR000172">
    <property type="entry name" value="GMC_OxRdtase_N"/>
</dbReference>
<protein>
    <submittedName>
        <fullName evidence="8">GMC family oxidoreductase N-terminal domain-containing protein</fullName>
    </submittedName>
</protein>
<dbReference type="Proteomes" id="UP001652503">
    <property type="component" value="Unassembled WGS sequence"/>
</dbReference>
<dbReference type="InterPro" id="IPR036188">
    <property type="entry name" value="FAD/NAD-bd_sf"/>
</dbReference>
<dbReference type="PROSITE" id="PS00623">
    <property type="entry name" value="GMC_OXRED_1"/>
    <property type="match status" value="1"/>
</dbReference>
<dbReference type="PANTHER" id="PTHR11552:SF147">
    <property type="entry name" value="CHOLINE DEHYDROGENASE, MITOCHONDRIAL"/>
    <property type="match status" value="1"/>
</dbReference>
<dbReference type="PROSITE" id="PS00624">
    <property type="entry name" value="GMC_OXRED_2"/>
    <property type="match status" value="1"/>
</dbReference>
<evidence type="ECO:0000256" key="2">
    <source>
        <dbReference type="ARBA" id="ARBA00010790"/>
    </source>
</evidence>
<accession>A0ABT2Z5I5</accession>
<dbReference type="PROSITE" id="PS51257">
    <property type="entry name" value="PROKAR_LIPOPROTEIN"/>
    <property type="match status" value="1"/>
</dbReference>
<evidence type="ECO:0000256" key="1">
    <source>
        <dbReference type="ARBA" id="ARBA00001974"/>
    </source>
</evidence>
<comment type="cofactor">
    <cofactor evidence="1">
        <name>FAD</name>
        <dbReference type="ChEBI" id="CHEBI:57692"/>
    </cofactor>
</comment>
<comment type="caution">
    <text evidence="8">The sequence shown here is derived from an EMBL/GenBank/DDBJ whole genome shotgun (WGS) entry which is preliminary data.</text>
</comment>
<keyword evidence="9" id="KW-1185">Reference proteome</keyword>
<feature type="domain" description="Glucose-methanol-choline oxidoreductase N-terminal" evidence="7">
    <location>
        <begin position="254"/>
        <end position="268"/>
    </location>
</feature>
<dbReference type="PIRSF" id="PIRSF000137">
    <property type="entry name" value="Alcohol_oxidase"/>
    <property type="match status" value="1"/>
</dbReference>
<keyword evidence="3 5" id="KW-0285">Flavoprotein</keyword>
<evidence type="ECO:0000259" key="7">
    <source>
        <dbReference type="PROSITE" id="PS00624"/>
    </source>
</evidence>
<evidence type="ECO:0000259" key="6">
    <source>
        <dbReference type="PROSITE" id="PS00623"/>
    </source>
</evidence>
<evidence type="ECO:0000256" key="3">
    <source>
        <dbReference type="ARBA" id="ARBA00022630"/>
    </source>
</evidence>
<name>A0ABT2Z5I5_9RHOB</name>
<keyword evidence="4 5" id="KW-0274">FAD</keyword>
<reference evidence="8 9" key="1">
    <citation type="submission" date="2022-10" db="EMBL/GenBank/DDBJ databases">
        <title>Defluviimonas sp. nov., isolated from ocean surface water.</title>
        <authorList>
            <person name="He W."/>
            <person name="Wang L."/>
            <person name="Zhang D.-F."/>
        </authorList>
    </citation>
    <scope>NUCLEOTIDE SEQUENCE [LARGE SCALE GENOMIC DNA]</scope>
    <source>
        <strain evidence="8 9">WL0075</strain>
    </source>
</reference>
<dbReference type="RefSeq" id="WP_263722928.1">
    <property type="nucleotide sequence ID" value="NZ_JAOWLA010000018.1"/>
</dbReference>
<dbReference type="EMBL" id="JAOWLA010000018">
    <property type="protein sequence ID" value="MCV2866394.1"/>
    <property type="molecule type" value="Genomic_DNA"/>
</dbReference>
<dbReference type="SUPFAM" id="SSF51905">
    <property type="entry name" value="FAD/NAD(P)-binding domain"/>
    <property type="match status" value="1"/>
</dbReference>
<dbReference type="InterPro" id="IPR007867">
    <property type="entry name" value="GMC_OxRtase_C"/>
</dbReference>
<dbReference type="Pfam" id="PF00732">
    <property type="entry name" value="GMC_oxred_N"/>
    <property type="match status" value="1"/>
</dbReference>
<dbReference type="Pfam" id="PF05199">
    <property type="entry name" value="GMC_oxred_C"/>
    <property type="match status" value="1"/>
</dbReference>
<evidence type="ECO:0000256" key="5">
    <source>
        <dbReference type="RuleBase" id="RU003968"/>
    </source>
</evidence>